<dbReference type="EMBL" id="VDMB01000046">
    <property type="protein sequence ID" value="TYT73185.1"/>
    <property type="molecule type" value="Genomic_DNA"/>
</dbReference>
<comment type="caution">
    <text evidence="2">The sequence shown here is derived from an EMBL/GenBank/DDBJ whole genome shotgun (WGS) entry which is preliminary data.</text>
</comment>
<dbReference type="OrthoDB" id="5413951at2"/>
<keyword evidence="1" id="KW-1133">Transmembrane helix</keyword>
<protein>
    <recommendedName>
        <fullName evidence="4">Rpn family recombination-promoting nuclease/putative transposase</fullName>
    </recommendedName>
</protein>
<evidence type="ECO:0000313" key="2">
    <source>
        <dbReference type="EMBL" id="TYT73185.1"/>
    </source>
</evidence>
<accession>A0A5S5MC32</accession>
<keyword evidence="3" id="KW-1185">Reference proteome</keyword>
<keyword evidence="1" id="KW-0812">Transmembrane</keyword>
<evidence type="ECO:0000256" key="1">
    <source>
        <dbReference type="SAM" id="Phobius"/>
    </source>
</evidence>
<organism evidence="2 3">
    <name type="scientific">Desulfobotulus mexicanus</name>
    <dbReference type="NCBI Taxonomy" id="2586642"/>
    <lineage>
        <taxon>Bacteria</taxon>
        <taxon>Pseudomonadati</taxon>
        <taxon>Thermodesulfobacteriota</taxon>
        <taxon>Desulfobacteria</taxon>
        <taxon>Desulfobacterales</taxon>
        <taxon>Desulfobacteraceae</taxon>
        <taxon>Desulfobotulus</taxon>
    </lineage>
</organism>
<dbReference type="Proteomes" id="UP000321899">
    <property type="component" value="Unassembled WGS sequence"/>
</dbReference>
<keyword evidence="1" id="KW-0472">Membrane</keyword>
<evidence type="ECO:0000313" key="3">
    <source>
        <dbReference type="Proteomes" id="UP000321899"/>
    </source>
</evidence>
<sequence>MAERVSHDQNFKNLARDFTREIAEFLSPEILEGMGRLIDCKLVNQETQKEKLKDRHFVLDIPILFVFENGTLILWLLEFQEDKYKFSIYKVAHYGIDYMKAHPGAIVIPTVLFTDRRKWRKDVDRVLDSSFGEKNYIHFEYQKIRLFEYQARDYFDSTNPVVMILLPKMNYEPEEKVDVVMRAMTGLFRLVGAALFEKYLDFIYTYADIQENEQEELLSLLTEKEDGMLLSERIQERSRYKEKYQTIMNLQKYKMKPEEIADITSLTPEKVREVLAAGDKGLDLLIGKDATKH</sequence>
<name>A0A5S5MC32_9BACT</name>
<gene>
    <name evidence="2" type="ORF">FIM25_16490</name>
</gene>
<feature type="transmembrane region" description="Helical" evidence="1">
    <location>
        <begin position="57"/>
        <end position="77"/>
    </location>
</feature>
<proteinExistence type="predicted"/>
<dbReference type="RefSeq" id="WP_139450953.1">
    <property type="nucleotide sequence ID" value="NZ_VDMB01000046.1"/>
</dbReference>
<reference evidence="2 3" key="1">
    <citation type="submission" date="2019-06" db="EMBL/GenBank/DDBJ databases">
        <title>Desulfobotulus mexicanus sp. nov., a novel sulfate-reducing bacterium isolated from the sediment of an alkaline crater lake in Mexico.</title>
        <authorList>
            <person name="Hirschler-Rea A."/>
        </authorList>
    </citation>
    <scope>NUCLEOTIDE SEQUENCE [LARGE SCALE GENOMIC DNA]</scope>
    <source>
        <strain evidence="2 3">PAR22N</strain>
    </source>
</reference>
<dbReference type="AlphaFoldDB" id="A0A5S5MC32"/>
<evidence type="ECO:0008006" key="4">
    <source>
        <dbReference type="Google" id="ProtNLM"/>
    </source>
</evidence>